<comment type="catalytic activity">
    <reaction evidence="1 4">
        <text>D-cellobiose = beta-D-glucosyl-(1-&gt;4)-D-mannopyranose</text>
        <dbReference type="Rhea" id="RHEA:23384"/>
        <dbReference type="ChEBI" id="CHEBI:17057"/>
        <dbReference type="ChEBI" id="CHEBI:47931"/>
        <dbReference type="EC" id="5.1.3.11"/>
    </reaction>
</comment>
<dbReference type="InterPro" id="IPR010819">
    <property type="entry name" value="AGE/CE"/>
</dbReference>
<evidence type="ECO:0000313" key="6">
    <source>
        <dbReference type="Proteomes" id="UP000265801"/>
    </source>
</evidence>
<dbReference type="InterPro" id="IPR012341">
    <property type="entry name" value="6hp_glycosidase-like_sf"/>
</dbReference>
<dbReference type="InterPro" id="IPR028584">
    <property type="entry name" value="Cellobiose_2_epim"/>
</dbReference>
<dbReference type="Proteomes" id="UP000265801">
    <property type="component" value="Unassembled WGS sequence"/>
</dbReference>
<comment type="function">
    <text evidence="4">Catalyzes the reversible epimerization of cellobiose to 4-O-beta-D-glucopyranosyl-D-mannose (Glc-Man).</text>
</comment>
<dbReference type="Pfam" id="PF07221">
    <property type="entry name" value="GlcNAc_2-epim"/>
    <property type="match status" value="1"/>
</dbReference>
<dbReference type="GO" id="GO:0005975">
    <property type="term" value="P:carbohydrate metabolic process"/>
    <property type="evidence" value="ECO:0007669"/>
    <property type="project" value="InterPro"/>
</dbReference>
<comment type="similarity">
    <text evidence="4">Belongs to the cellobiose 2-epimerase family.</text>
</comment>
<dbReference type="PANTHER" id="PTHR15108">
    <property type="entry name" value="N-ACYLGLUCOSAMINE-2-EPIMERASE"/>
    <property type="match status" value="1"/>
</dbReference>
<sequence>MNCLRESIKQELINHILPFWMNLKDEQIGGFFGEVRYDLSVNHEGDKGGIAASRFLWSFSAAYRHTGSEEYLDCANHAYSFLKNHLYDEEFGGLYWLLDYKGCPLEDQKHVYTQSFGIYALSEYYRATGNEEALKYANKLFDLIEEKGFGADNNAYKEELDRQWNELPNEKLSENGILAEITTNTHLHVLEAYTNLFNASPTERMRERLQNLLDIFYEKIYYKETKFLGVFFDRNWNSILDIQSFGHDIEASWLLDDAIKALGLEEERYNQMVIDIAYNIASTAVLEDGSLANEEVRDERDLTKIWWVQAEAAVGFQNAYQRTNDEKFKGIVEGLWAYISGNIVDPREGGEWYWSVEADGTPTERSVAEPWKTPYHNTRFCLEMMERLDD</sequence>
<dbReference type="EMBL" id="QXIR01000011">
    <property type="protein sequence ID" value="RIW34264.1"/>
    <property type="molecule type" value="Genomic_DNA"/>
</dbReference>
<dbReference type="EC" id="5.1.3.11" evidence="4"/>
<dbReference type="OrthoDB" id="5141876at2"/>
<dbReference type="RefSeq" id="WP_119546731.1">
    <property type="nucleotide sequence ID" value="NZ_QXIR01000011.1"/>
</dbReference>
<dbReference type="InterPro" id="IPR008928">
    <property type="entry name" value="6-hairpin_glycosidase_sf"/>
</dbReference>
<evidence type="ECO:0000313" key="5">
    <source>
        <dbReference type="EMBL" id="RIW34264.1"/>
    </source>
</evidence>
<dbReference type="HAMAP" id="MF_00929">
    <property type="entry name" value="Cellobiose_2_epim"/>
    <property type="match status" value="1"/>
</dbReference>
<reference evidence="5 6" key="1">
    <citation type="submission" date="2018-09" db="EMBL/GenBank/DDBJ databases">
        <title>Bacillus saliacetes sp. nov., isolated from Thai shrimp paste (Ka-pi).</title>
        <authorList>
            <person name="Daroonpunt R."/>
            <person name="Tanasupawat S."/>
            <person name="Yiamsombut S."/>
        </authorList>
    </citation>
    <scope>NUCLEOTIDE SEQUENCE [LARGE SCALE GENOMIC DNA]</scope>
    <source>
        <strain evidence="5 6">SKP7-4</strain>
    </source>
</reference>
<keyword evidence="6" id="KW-1185">Reference proteome</keyword>
<accession>A0A3A1R506</accession>
<evidence type="ECO:0000256" key="1">
    <source>
        <dbReference type="ARBA" id="ARBA00001470"/>
    </source>
</evidence>
<name>A0A3A1R506_9BACI</name>
<evidence type="ECO:0000256" key="3">
    <source>
        <dbReference type="ARBA" id="ARBA00023235"/>
    </source>
</evidence>
<organism evidence="5 6">
    <name type="scientific">Bacillus salacetis</name>
    <dbReference type="NCBI Taxonomy" id="2315464"/>
    <lineage>
        <taxon>Bacteria</taxon>
        <taxon>Bacillati</taxon>
        <taxon>Bacillota</taxon>
        <taxon>Bacilli</taxon>
        <taxon>Bacillales</taxon>
        <taxon>Bacillaceae</taxon>
        <taxon>Bacillus</taxon>
    </lineage>
</organism>
<dbReference type="Gene3D" id="1.50.10.10">
    <property type="match status" value="1"/>
</dbReference>
<comment type="similarity">
    <text evidence="2">Belongs to the N-acylglucosamine 2-epimerase family.</text>
</comment>
<gene>
    <name evidence="5" type="ORF">D3H55_09780</name>
</gene>
<evidence type="ECO:0000256" key="4">
    <source>
        <dbReference type="HAMAP-Rule" id="MF_00929"/>
    </source>
</evidence>
<dbReference type="GO" id="GO:0047736">
    <property type="term" value="F:cellobiose epimerase activity"/>
    <property type="evidence" value="ECO:0007669"/>
    <property type="project" value="UniProtKB-UniRule"/>
</dbReference>
<protein>
    <recommendedName>
        <fullName evidence="4">Cellobiose 2-epimerase</fullName>
        <shortName evidence="4">CE</shortName>
        <ecNumber evidence="4">5.1.3.11</ecNumber>
    </recommendedName>
</protein>
<dbReference type="AlphaFoldDB" id="A0A3A1R506"/>
<comment type="caution">
    <text evidence="5">The sequence shown here is derived from an EMBL/GenBank/DDBJ whole genome shotgun (WGS) entry which is preliminary data.</text>
</comment>
<dbReference type="SUPFAM" id="SSF48208">
    <property type="entry name" value="Six-hairpin glycosidases"/>
    <property type="match status" value="1"/>
</dbReference>
<proteinExistence type="inferred from homology"/>
<evidence type="ECO:0000256" key="2">
    <source>
        <dbReference type="ARBA" id="ARBA00008558"/>
    </source>
</evidence>
<keyword evidence="3 4" id="KW-0413">Isomerase</keyword>